<evidence type="ECO:0000313" key="4">
    <source>
        <dbReference type="Proteomes" id="UP000605846"/>
    </source>
</evidence>
<keyword evidence="4" id="KW-1185">Reference proteome</keyword>
<dbReference type="EMBL" id="JABAYA010000737">
    <property type="protein sequence ID" value="KAF7720454.1"/>
    <property type="molecule type" value="Genomic_DNA"/>
</dbReference>
<comment type="caution">
    <text evidence="3">The sequence shown here is derived from an EMBL/GenBank/DDBJ whole genome shotgun (WGS) entry which is preliminary data.</text>
</comment>
<evidence type="ECO:0000313" key="3">
    <source>
        <dbReference type="EMBL" id="KAF7720454.1"/>
    </source>
</evidence>
<reference evidence="3" key="1">
    <citation type="submission" date="2020-01" db="EMBL/GenBank/DDBJ databases">
        <title>Genome Sequencing of Three Apophysomyces-Like Fungal Strains Confirms a Novel Fungal Genus in the Mucoromycota with divergent Burkholderia-like Endosymbiotic Bacteria.</title>
        <authorList>
            <person name="Stajich J.E."/>
            <person name="Macias A.M."/>
            <person name="Carter-House D."/>
            <person name="Lovett B."/>
            <person name="Kasson L.R."/>
            <person name="Berry K."/>
            <person name="Grigoriev I."/>
            <person name="Chang Y."/>
            <person name="Spatafora J."/>
            <person name="Kasson M.T."/>
        </authorList>
    </citation>
    <scope>NUCLEOTIDE SEQUENCE</scope>
    <source>
        <strain evidence="3">NRRL A-21654</strain>
    </source>
</reference>
<dbReference type="InterPro" id="IPR022210">
    <property type="entry name" value="TF_GCR1-like"/>
</dbReference>
<dbReference type="Pfam" id="PF12550">
    <property type="entry name" value="GCR1_C"/>
    <property type="match status" value="1"/>
</dbReference>
<feature type="compositionally biased region" description="Polar residues" evidence="1">
    <location>
        <begin position="34"/>
        <end position="43"/>
    </location>
</feature>
<organism evidence="3 4">
    <name type="scientific">Apophysomyces ossiformis</name>
    <dbReference type="NCBI Taxonomy" id="679940"/>
    <lineage>
        <taxon>Eukaryota</taxon>
        <taxon>Fungi</taxon>
        <taxon>Fungi incertae sedis</taxon>
        <taxon>Mucoromycota</taxon>
        <taxon>Mucoromycotina</taxon>
        <taxon>Mucoromycetes</taxon>
        <taxon>Mucorales</taxon>
        <taxon>Mucorineae</taxon>
        <taxon>Mucoraceae</taxon>
        <taxon>Apophysomyces</taxon>
    </lineage>
</organism>
<feature type="region of interest" description="Disordered" evidence="1">
    <location>
        <begin position="21"/>
        <end position="45"/>
    </location>
</feature>
<evidence type="ECO:0000256" key="1">
    <source>
        <dbReference type="SAM" id="MobiDB-lite"/>
    </source>
</evidence>
<feature type="non-terminal residue" evidence="3">
    <location>
        <position position="108"/>
    </location>
</feature>
<feature type="domain" description="Transcription activator GCR1-like" evidence="2">
    <location>
        <begin position="60"/>
        <end position="108"/>
    </location>
</feature>
<dbReference type="OrthoDB" id="428577at2759"/>
<dbReference type="AlphaFoldDB" id="A0A8H7BN28"/>
<dbReference type="Proteomes" id="UP000605846">
    <property type="component" value="Unassembled WGS sequence"/>
</dbReference>
<proteinExistence type="predicted"/>
<name>A0A8H7BN28_9FUNG</name>
<sequence>TIDSLVDGMAAFRLVPVGVSPVSSMTSSSATAVQLQPQPQLQSKEPCPDNSVLIEYEFVKLATVSNVWKEWKLEVGGQPPIEELEKKFKVRWCKTDKARQAFHCRKVL</sequence>
<accession>A0A8H7BN28</accession>
<gene>
    <name evidence="3" type="ORF">EC973_008518</name>
</gene>
<evidence type="ECO:0000259" key="2">
    <source>
        <dbReference type="Pfam" id="PF12550"/>
    </source>
</evidence>
<feature type="non-terminal residue" evidence="3">
    <location>
        <position position="1"/>
    </location>
</feature>
<feature type="compositionally biased region" description="Low complexity" evidence="1">
    <location>
        <begin position="21"/>
        <end position="33"/>
    </location>
</feature>
<protein>
    <recommendedName>
        <fullName evidence="2">Transcription activator GCR1-like domain-containing protein</fullName>
    </recommendedName>
</protein>